<reference evidence="1 2" key="1">
    <citation type="submission" date="2021-06" db="EMBL/GenBank/DDBJ databases">
        <title>Caerostris extrusa draft genome.</title>
        <authorList>
            <person name="Kono N."/>
            <person name="Arakawa K."/>
        </authorList>
    </citation>
    <scope>NUCLEOTIDE SEQUENCE [LARGE SCALE GENOMIC DNA]</scope>
</reference>
<organism evidence="1 2">
    <name type="scientific">Caerostris extrusa</name>
    <name type="common">Bark spider</name>
    <name type="synonym">Caerostris bankana</name>
    <dbReference type="NCBI Taxonomy" id="172846"/>
    <lineage>
        <taxon>Eukaryota</taxon>
        <taxon>Metazoa</taxon>
        <taxon>Ecdysozoa</taxon>
        <taxon>Arthropoda</taxon>
        <taxon>Chelicerata</taxon>
        <taxon>Arachnida</taxon>
        <taxon>Araneae</taxon>
        <taxon>Araneomorphae</taxon>
        <taxon>Entelegynae</taxon>
        <taxon>Araneoidea</taxon>
        <taxon>Araneidae</taxon>
        <taxon>Caerostris</taxon>
    </lineage>
</organism>
<dbReference type="AlphaFoldDB" id="A0AAV4S4H6"/>
<comment type="caution">
    <text evidence="1">The sequence shown here is derived from an EMBL/GenBank/DDBJ whole genome shotgun (WGS) entry which is preliminary data.</text>
</comment>
<gene>
    <name evidence="1" type="ORF">CEXT_658201</name>
</gene>
<evidence type="ECO:0000313" key="1">
    <source>
        <dbReference type="EMBL" id="GIY27617.1"/>
    </source>
</evidence>
<proteinExistence type="predicted"/>
<sequence length="88" mass="9964">MPLVRKFVYCSSEKSQSSVLETKSTCHGLNEEGSFIETAFPQHSLYWSELDWSTDWSEKSQSSLQRQSETCDVLNAEGSLIEGININK</sequence>
<dbReference type="Proteomes" id="UP001054945">
    <property type="component" value="Unassembled WGS sequence"/>
</dbReference>
<accession>A0AAV4S4H6</accession>
<name>A0AAV4S4H6_CAEEX</name>
<keyword evidence="2" id="KW-1185">Reference proteome</keyword>
<protein>
    <submittedName>
        <fullName evidence="1">Uncharacterized protein</fullName>
    </submittedName>
</protein>
<dbReference type="EMBL" id="BPLR01008834">
    <property type="protein sequence ID" value="GIY27617.1"/>
    <property type="molecule type" value="Genomic_DNA"/>
</dbReference>
<evidence type="ECO:0000313" key="2">
    <source>
        <dbReference type="Proteomes" id="UP001054945"/>
    </source>
</evidence>